<gene>
    <name evidence="2" type="ORF">FNB79_14965</name>
</gene>
<dbReference type="AlphaFoldDB" id="A0A516GUM7"/>
<reference evidence="2 3" key="1">
    <citation type="submission" date="2019-07" db="EMBL/GenBank/DDBJ databases">
        <title>Genome sequencing for Formosa sp. PS13.</title>
        <authorList>
            <person name="Park S.-J."/>
        </authorList>
    </citation>
    <scope>NUCLEOTIDE SEQUENCE [LARGE SCALE GENOMIC DNA]</scope>
    <source>
        <strain evidence="2 3">PS13</strain>
    </source>
</reference>
<dbReference type="OrthoDB" id="6400902at2"/>
<dbReference type="Proteomes" id="UP000319209">
    <property type="component" value="Chromosome"/>
</dbReference>
<evidence type="ECO:0000313" key="3">
    <source>
        <dbReference type="Proteomes" id="UP000319209"/>
    </source>
</evidence>
<sequence length="359" mass="41394">MTKKANITLQKSALAIMCIIIAIQIYAFKRPLKTFNKVEKSVMVLYLKDSIPVNIDLIYNTNNVPEFYYAYVETPVCESGLCYDLKVNLYWNVLGDFAKYKEVESDPFTKLDHKLFSEEDHLKLIKILKDKTSPLANYEAKDLIDKTDTIFSLEVDAVTGATSPALKSSVVSGAVYSTHILWNIVNGKISDSILKYTEANLLTNNLIESMIYSDDYHLQMYGLRHVNTTLKKYTEYLLRLVEFGEHYVPYFAIDKFTAEMWNNFEIQKQMIDLLEDFNFEMQNETLNRLQHIKIASGNIITLLEQIKYLEKSQYSHLSEIIKYNASSLSKTDKAYLLKLSKDETNSFASFATNILSYTN</sequence>
<dbReference type="KEGG" id="fop:FNB79_14965"/>
<feature type="transmembrane region" description="Helical" evidence="1">
    <location>
        <begin position="12"/>
        <end position="28"/>
    </location>
</feature>
<accession>A0A516GUM7</accession>
<dbReference type="RefSeq" id="WP_143382126.1">
    <property type="nucleotide sequence ID" value="NZ_CP041637.1"/>
</dbReference>
<keyword evidence="3" id="KW-1185">Reference proteome</keyword>
<keyword evidence="1" id="KW-1133">Transmembrane helix</keyword>
<organism evidence="2 3">
    <name type="scientific">Formosa sediminum</name>
    <dbReference type="NCBI Taxonomy" id="2594004"/>
    <lineage>
        <taxon>Bacteria</taxon>
        <taxon>Pseudomonadati</taxon>
        <taxon>Bacteroidota</taxon>
        <taxon>Flavobacteriia</taxon>
        <taxon>Flavobacteriales</taxon>
        <taxon>Flavobacteriaceae</taxon>
        <taxon>Formosa</taxon>
    </lineage>
</organism>
<proteinExistence type="predicted"/>
<keyword evidence="1" id="KW-0812">Transmembrane</keyword>
<dbReference type="EMBL" id="CP041637">
    <property type="protein sequence ID" value="QDO95218.1"/>
    <property type="molecule type" value="Genomic_DNA"/>
</dbReference>
<keyword evidence="1" id="KW-0472">Membrane</keyword>
<evidence type="ECO:0000256" key="1">
    <source>
        <dbReference type="SAM" id="Phobius"/>
    </source>
</evidence>
<evidence type="ECO:0000313" key="2">
    <source>
        <dbReference type="EMBL" id="QDO95218.1"/>
    </source>
</evidence>
<name>A0A516GUM7_9FLAO</name>
<protein>
    <submittedName>
        <fullName evidence="2">Uncharacterized protein</fullName>
    </submittedName>
</protein>